<keyword evidence="1" id="KW-1133">Transmembrane helix</keyword>
<feature type="transmembrane region" description="Helical" evidence="1">
    <location>
        <begin position="381"/>
        <end position="399"/>
    </location>
</feature>
<accession>A0A328BSJ6</accession>
<feature type="transmembrane region" description="Helical" evidence="1">
    <location>
        <begin position="94"/>
        <end position="116"/>
    </location>
</feature>
<evidence type="ECO:0008006" key="4">
    <source>
        <dbReference type="Google" id="ProtNLM"/>
    </source>
</evidence>
<keyword evidence="1" id="KW-0812">Transmembrane</keyword>
<dbReference type="EMBL" id="QHKM01000001">
    <property type="protein sequence ID" value="RAK69665.1"/>
    <property type="molecule type" value="Genomic_DNA"/>
</dbReference>
<feature type="transmembrane region" description="Helical" evidence="1">
    <location>
        <begin position="179"/>
        <end position="206"/>
    </location>
</feature>
<comment type="caution">
    <text evidence="2">The sequence shown here is derived from an EMBL/GenBank/DDBJ whole genome shotgun (WGS) entry which is preliminary data.</text>
</comment>
<name>A0A328BSJ6_9BACT</name>
<feature type="transmembrane region" description="Helical" evidence="1">
    <location>
        <begin position="354"/>
        <end position="372"/>
    </location>
</feature>
<dbReference type="RefSeq" id="WP_111476401.1">
    <property type="nucleotide sequence ID" value="NZ_QHKM01000001.1"/>
</dbReference>
<organism evidence="2 3">
    <name type="scientific">Hymenobacter edaphi</name>
    <dbReference type="NCBI Taxonomy" id="2211146"/>
    <lineage>
        <taxon>Bacteria</taxon>
        <taxon>Pseudomonadati</taxon>
        <taxon>Bacteroidota</taxon>
        <taxon>Cytophagia</taxon>
        <taxon>Cytophagales</taxon>
        <taxon>Hymenobacteraceae</taxon>
        <taxon>Hymenobacter</taxon>
    </lineage>
</organism>
<proteinExistence type="predicted"/>
<feature type="transmembrane region" description="Helical" evidence="1">
    <location>
        <begin position="17"/>
        <end position="34"/>
    </location>
</feature>
<feature type="transmembrane region" description="Helical" evidence="1">
    <location>
        <begin position="405"/>
        <end position="423"/>
    </location>
</feature>
<protein>
    <recommendedName>
        <fullName evidence="4">Glycosyltransferase RgtA/B/C/D-like domain-containing protein</fullName>
    </recommendedName>
</protein>
<evidence type="ECO:0000313" key="2">
    <source>
        <dbReference type="EMBL" id="RAK69665.1"/>
    </source>
</evidence>
<feature type="transmembrane region" description="Helical" evidence="1">
    <location>
        <begin position="218"/>
        <end position="238"/>
    </location>
</feature>
<feature type="transmembrane region" description="Helical" evidence="1">
    <location>
        <begin position="149"/>
        <end position="167"/>
    </location>
</feature>
<dbReference type="AlphaFoldDB" id="A0A328BSJ6"/>
<keyword evidence="1" id="KW-0472">Membrane</keyword>
<keyword evidence="3" id="KW-1185">Reference proteome</keyword>
<reference evidence="3" key="1">
    <citation type="submission" date="2018-05" db="EMBL/GenBank/DDBJ databases">
        <authorList>
            <person name="Nie L."/>
        </authorList>
    </citation>
    <scope>NUCLEOTIDE SEQUENCE [LARGE SCALE GENOMIC DNA]</scope>
    <source>
        <strain evidence="3">NL</strain>
    </source>
</reference>
<sequence length="477" mass="53108">MPDSAIHQPSRPAWRHYLPLALLVLAGYLLYLPLTSYPGLVYDAELYWFIAIYFHKAGSLSLLHFHDAMRGYVWPLLLLPARVAQFYSGLPPLLFTRVLGALTAAGGFGLLGPLLWQAVRAQAAPLSWRRRLGFAGLGFLLWRDHFNFPLTDFPALGALGLGLLLLYRRPGRLAPALAAGLCLAAATNLRPIYLAAVPFFLALQWTLLPTGLSPGRRAGAVAALLLGAALVLGPQLLINQRHFGRATPLVLAQDANIAPGTLYRFKLLRGLKFQKYETSIGADYPQSVLFFFDPAGRRFVEREHVQEFRSTAEYARLVLRHPGFFAGLYLRRLFNGLDVQYPTPYIRQVYTPTWGLAALNYSVWFAAALVAWHRRRGLSPPLRLTLVVLLLPCLLVLPTDVECRYLLPLHLLLYALVCFGWPAEWRPARFSRRRLGLVGAAYAVFLTLCFATSAATQAQLEYGGRSLLGQQLPAPKP</sequence>
<feature type="transmembrane region" description="Helical" evidence="1">
    <location>
        <begin position="46"/>
        <end position="65"/>
    </location>
</feature>
<dbReference type="Proteomes" id="UP000248553">
    <property type="component" value="Unassembled WGS sequence"/>
</dbReference>
<evidence type="ECO:0000313" key="3">
    <source>
        <dbReference type="Proteomes" id="UP000248553"/>
    </source>
</evidence>
<dbReference type="OrthoDB" id="6008354at2"/>
<feature type="transmembrane region" description="Helical" evidence="1">
    <location>
        <begin position="317"/>
        <end position="334"/>
    </location>
</feature>
<evidence type="ECO:0000256" key="1">
    <source>
        <dbReference type="SAM" id="Phobius"/>
    </source>
</evidence>
<gene>
    <name evidence="2" type="ORF">DLM85_02055</name>
</gene>
<feature type="transmembrane region" description="Helical" evidence="1">
    <location>
        <begin position="435"/>
        <end position="455"/>
    </location>
</feature>